<evidence type="ECO:0000313" key="2">
    <source>
        <dbReference type="EMBL" id="MBA0698382.1"/>
    </source>
</evidence>
<feature type="domain" description="THH1/TOM1/TOM3" evidence="1">
    <location>
        <begin position="1"/>
        <end position="21"/>
    </location>
</feature>
<proteinExistence type="predicted"/>
<accession>A0A7J8YG89</accession>
<dbReference type="AlphaFoldDB" id="A0A7J8YG89"/>
<reference evidence="2 3" key="1">
    <citation type="journal article" date="2019" name="Genome Biol. Evol.">
        <title>Insights into the evolution of the New World diploid cottons (Gossypium, subgenus Houzingenia) based on genome sequencing.</title>
        <authorList>
            <person name="Grover C.E."/>
            <person name="Arick M.A. 2nd"/>
            <person name="Thrash A."/>
            <person name="Conover J.L."/>
            <person name="Sanders W.S."/>
            <person name="Peterson D.G."/>
            <person name="Frelichowski J.E."/>
            <person name="Scheffler J.A."/>
            <person name="Scheffler B.E."/>
            <person name="Wendel J.F."/>
        </authorList>
    </citation>
    <scope>NUCLEOTIDE SEQUENCE [LARGE SCALE GENOMIC DNA]</scope>
    <source>
        <strain evidence="2">185</strain>
        <tissue evidence="2">Leaf</tissue>
    </source>
</reference>
<dbReference type="Pfam" id="PF06454">
    <property type="entry name" value="THH1_TOM1-3_dom"/>
    <property type="match status" value="1"/>
</dbReference>
<dbReference type="EMBL" id="JABFAA010000012">
    <property type="protein sequence ID" value="MBA0698382.1"/>
    <property type="molecule type" value="Genomic_DNA"/>
</dbReference>
<gene>
    <name evidence="2" type="ORF">Goari_021873</name>
</gene>
<sequence>MLQRFPVESKGRQNKLQEVHIYFGSRCGF</sequence>
<comment type="caution">
    <text evidence="2">The sequence shown here is derived from an EMBL/GenBank/DDBJ whole genome shotgun (WGS) entry which is preliminary data.</text>
</comment>
<evidence type="ECO:0000259" key="1">
    <source>
        <dbReference type="Pfam" id="PF06454"/>
    </source>
</evidence>
<dbReference type="InterPro" id="IPR009457">
    <property type="entry name" value="THH1/TOM1/TOM3_dom"/>
</dbReference>
<protein>
    <recommendedName>
        <fullName evidence="1">THH1/TOM1/TOM3 domain-containing protein</fullName>
    </recommendedName>
</protein>
<keyword evidence="3" id="KW-1185">Reference proteome</keyword>
<dbReference type="Proteomes" id="UP000593577">
    <property type="component" value="Unassembled WGS sequence"/>
</dbReference>
<evidence type="ECO:0000313" key="3">
    <source>
        <dbReference type="Proteomes" id="UP000593577"/>
    </source>
</evidence>
<organism evidence="2 3">
    <name type="scientific">Gossypium aridum</name>
    <name type="common">American cotton</name>
    <name type="synonym">Erioxylum aridum</name>
    <dbReference type="NCBI Taxonomy" id="34290"/>
    <lineage>
        <taxon>Eukaryota</taxon>
        <taxon>Viridiplantae</taxon>
        <taxon>Streptophyta</taxon>
        <taxon>Embryophyta</taxon>
        <taxon>Tracheophyta</taxon>
        <taxon>Spermatophyta</taxon>
        <taxon>Magnoliopsida</taxon>
        <taxon>eudicotyledons</taxon>
        <taxon>Gunneridae</taxon>
        <taxon>Pentapetalae</taxon>
        <taxon>rosids</taxon>
        <taxon>malvids</taxon>
        <taxon>Malvales</taxon>
        <taxon>Malvaceae</taxon>
        <taxon>Malvoideae</taxon>
        <taxon>Gossypium</taxon>
    </lineage>
</organism>
<name>A0A7J8YG89_GOSAI</name>